<dbReference type="NCBIfam" id="TIGR00071">
    <property type="entry name" value="hisT_truA"/>
    <property type="match status" value="1"/>
</dbReference>
<evidence type="ECO:0000259" key="8">
    <source>
        <dbReference type="Pfam" id="PF01416"/>
    </source>
</evidence>
<evidence type="ECO:0000256" key="2">
    <source>
        <dbReference type="ARBA" id="ARBA00022694"/>
    </source>
</evidence>
<dbReference type="AlphaFoldDB" id="A0A1Y0IMP3"/>
<evidence type="ECO:0000256" key="4">
    <source>
        <dbReference type="HAMAP-Rule" id="MF_00171"/>
    </source>
</evidence>
<dbReference type="EMBL" id="CP021434">
    <property type="protein sequence ID" value="ARU61096.1"/>
    <property type="molecule type" value="Genomic_DNA"/>
</dbReference>
<evidence type="ECO:0000256" key="1">
    <source>
        <dbReference type="ARBA" id="ARBA00009375"/>
    </source>
</evidence>
<comment type="function">
    <text evidence="4">Formation of pseudouridine at positions 38, 39 and 40 in the anticodon stem and loop of transfer RNAs.</text>
</comment>
<evidence type="ECO:0000256" key="3">
    <source>
        <dbReference type="ARBA" id="ARBA00023235"/>
    </source>
</evidence>
<organism evidence="9 10">
    <name type="scientific">Tumebacillus avium</name>
    <dbReference type="NCBI Taxonomy" id="1903704"/>
    <lineage>
        <taxon>Bacteria</taxon>
        <taxon>Bacillati</taxon>
        <taxon>Bacillota</taxon>
        <taxon>Bacilli</taxon>
        <taxon>Bacillales</taxon>
        <taxon>Alicyclobacillaceae</taxon>
        <taxon>Tumebacillus</taxon>
    </lineage>
</organism>
<reference evidence="10" key="1">
    <citation type="submission" date="2017-05" db="EMBL/GenBank/DDBJ databases">
        <authorList>
            <person name="Sung H."/>
        </authorList>
    </citation>
    <scope>NUCLEOTIDE SEQUENCE [LARGE SCALE GENOMIC DNA]</scope>
    <source>
        <strain evidence="10">AR23208</strain>
    </source>
</reference>
<dbReference type="InterPro" id="IPR020094">
    <property type="entry name" value="TruA/RsuA/RluB/E/F_N"/>
</dbReference>
<feature type="domain" description="Pseudouridine synthase I TruA alpha/beta" evidence="8">
    <location>
        <begin position="143"/>
        <end position="245"/>
    </location>
</feature>
<evidence type="ECO:0000256" key="5">
    <source>
        <dbReference type="PIRSR" id="PIRSR001430-1"/>
    </source>
</evidence>
<keyword evidence="2 4" id="KW-0819">tRNA processing</keyword>
<dbReference type="PIRSF" id="PIRSF001430">
    <property type="entry name" value="tRNA_psdUrid_synth"/>
    <property type="match status" value="1"/>
</dbReference>
<accession>A0A1Y0IMP3</accession>
<dbReference type="GO" id="GO:0003723">
    <property type="term" value="F:RNA binding"/>
    <property type="evidence" value="ECO:0007669"/>
    <property type="project" value="InterPro"/>
</dbReference>
<proteinExistence type="inferred from homology"/>
<dbReference type="PANTHER" id="PTHR11142:SF0">
    <property type="entry name" value="TRNA PSEUDOURIDINE SYNTHASE-LIKE 1"/>
    <property type="match status" value="1"/>
</dbReference>
<dbReference type="Pfam" id="PF01416">
    <property type="entry name" value="PseudoU_synth_1"/>
    <property type="match status" value="2"/>
</dbReference>
<evidence type="ECO:0000313" key="9">
    <source>
        <dbReference type="EMBL" id="ARU61096.1"/>
    </source>
</evidence>
<keyword evidence="10" id="KW-1185">Reference proteome</keyword>
<dbReference type="EC" id="5.4.99.12" evidence="4"/>
<dbReference type="HAMAP" id="MF_00171">
    <property type="entry name" value="TruA"/>
    <property type="match status" value="1"/>
</dbReference>
<dbReference type="FunFam" id="3.30.70.580:FF:000001">
    <property type="entry name" value="tRNA pseudouridine synthase A"/>
    <property type="match status" value="1"/>
</dbReference>
<keyword evidence="3 4" id="KW-0413">Isomerase</keyword>
<comment type="catalytic activity">
    <reaction evidence="4 7">
        <text>uridine(38/39/40) in tRNA = pseudouridine(38/39/40) in tRNA</text>
        <dbReference type="Rhea" id="RHEA:22376"/>
        <dbReference type="Rhea" id="RHEA-COMP:10085"/>
        <dbReference type="Rhea" id="RHEA-COMP:10087"/>
        <dbReference type="ChEBI" id="CHEBI:65314"/>
        <dbReference type="ChEBI" id="CHEBI:65315"/>
        <dbReference type="EC" id="5.4.99.12"/>
    </reaction>
</comment>
<feature type="domain" description="Pseudouridine synthase I TruA alpha/beta" evidence="8">
    <location>
        <begin position="9"/>
        <end position="103"/>
    </location>
</feature>
<dbReference type="InterPro" id="IPR020097">
    <property type="entry name" value="PsdUridine_synth_TruA_a/b_dom"/>
</dbReference>
<protein>
    <recommendedName>
        <fullName evidence="4">tRNA pseudouridine synthase A</fullName>
        <ecNumber evidence="4">5.4.99.12</ecNumber>
    </recommendedName>
    <alternativeName>
        <fullName evidence="4">tRNA pseudouridine(38-40) synthase</fullName>
    </alternativeName>
    <alternativeName>
        <fullName evidence="4">tRNA pseudouridylate synthase I</fullName>
    </alternativeName>
    <alternativeName>
        <fullName evidence="4">tRNA-uridine isomerase I</fullName>
    </alternativeName>
</protein>
<dbReference type="KEGG" id="tum:CBW65_08475"/>
<gene>
    <name evidence="4" type="primary">truA</name>
    <name evidence="9" type="ORF">CBW65_08475</name>
</gene>
<dbReference type="OrthoDB" id="9811823at2"/>
<dbReference type="GO" id="GO:0031119">
    <property type="term" value="P:tRNA pseudouridine synthesis"/>
    <property type="evidence" value="ECO:0007669"/>
    <property type="project" value="UniProtKB-UniRule"/>
</dbReference>
<dbReference type="Gene3D" id="3.30.70.580">
    <property type="entry name" value="Pseudouridine synthase I, catalytic domain, N-terminal subdomain"/>
    <property type="match status" value="1"/>
</dbReference>
<comment type="similarity">
    <text evidence="1 4 7">Belongs to the tRNA pseudouridine synthase TruA family.</text>
</comment>
<dbReference type="InterPro" id="IPR020103">
    <property type="entry name" value="PsdUridine_synth_cat_dom_sf"/>
</dbReference>
<evidence type="ECO:0000256" key="7">
    <source>
        <dbReference type="RuleBase" id="RU003792"/>
    </source>
</evidence>
<name>A0A1Y0IMP3_9BACL</name>
<dbReference type="InterPro" id="IPR020095">
    <property type="entry name" value="PsdUridine_synth_TruA_C"/>
</dbReference>
<feature type="binding site" evidence="4 6">
    <location>
        <position position="110"/>
    </location>
    <ligand>
        <name>substrate</name>
    </ligand>
</feature>
<evidence type="ECO:0000256" key="6">
    <source>
        <dbReference type="PIRSR" id="PIRSR001430-2"/>
    </source>
</evidence>
<feature type="active site" description="Nucleophile" evidence="4 5">
    <location>
        <position position="52"/>
    </location>
</feature>
<dbReference type="GO" id="GO:0160147">
    <property type="term" value="F:tRNA pseudouridine(38-40) synthase activity"/>
    <property type="evidence" value="ECO:0007669"/>
    <property type="project" value="UniProtKB-EC"/>
</dbReference>
<sequence>MRNIKLTISYDGTDFHGFQTQPNLRTVQGMLQARLEEVVGHPVSIIGSGRTDAGVHARAQIVNFHTSSRVPVEKWPIVCNVKLPNDLVVQDAAEVPEDWHARFSARGKVYRYLLDRNAFPDVFTRKYAYHYPYPICVERMIEAATHLVGRHDFTSFCAANTPVEDKVRTLHAVDLREEGHLLSVTCRGEGFLYNMVRIIAGTLIDVGRGKIEPGEIPDILLARDRKMAGVTAPAHGLTMWQVLYD</sequence>
<dbReference type="Proteomes" id="UP000195437">
    <property type="component" value="Chromosome"/>
</dbReference>
<dbReference type="Gene3D" id="3.30.70.660">
    <property type="entry name" value="Pseudouridine synthase I, catalytic domain, C-terminal subdomain"/>
    <property type="match status" value="1"/>
</dbReference>
<evidence type="ECO:0000313" key="10">
    <source>
        <dbReference type="Proteomes" id="UP000195437"/>
    </source>
</evidence>
<comment type="caution">
    <text evidence="4">Lacks conserved residue(s) required for the propagation of feature annotation.</text>
</comment>
<dbReference type="InterPro" id="IPR001406">
    <property type="entry name" value="PsdUridine_synth_TruA"/>
</dbReference>
<dbReference type="CDD" id="cd02570">
    <property type="entry name" value="PseudoU_synth_EcTruA"/>
    <property type="match status" value="1"/>
</dbReference>
<dbReference type="RefSeq" id="WP_087456478.1">
    <property type="nucleotide sequence ID" value="NZ_CP021434.1"/>
</dbReference>
<comment type="subunit">
    <text evidence="4">Homodimer.</text>
</comment>
<dbReference type="PANTHER" id="PTHR11142">
    <property type="entry name" value="PSEUDOURIDYLATE SYNTHASE"/>
    <property type="match status" value="1"/>
</dbReference>
<dbReference type="SUPFAM" id="SSF55120">
    <property type="entry name" value="Pseudouridine synthase"/>
    <property type="match status" value="1"/>
</dbReference>